<proteinExistence type="predicted"/>
<sequence>MRADTMLAWMSETGSGDLLELRQRVTWLARTANRNPTKTEPGRWLRDVSTLGHAEVDWERDRWAIASATAVLLPASDGTVVLAGRRPLDFVEQLEADFAVHIAEPDANDASRLPVPSTVYLQTESLAELDQALRPVGVRYVGCAARAIAERLPRVQLGEPAGQPAWGTPVEHLVAGGGRGVDFVRGIPDGDGLFRFLVNGRQQYRYRVGGDWLRTDHAPGIWWALAERREQVIRWRRERDSNGEDIGTLFIDQGAPLPPLQARALVLCSGLPTHLGSRARTAIYTNIPRSVADLVARSVRQFVSVID</sequence>
<comment type="caution">
    <text evidence="1">The sequence shown here is derived from an EMBL/GenBank/DDBJ whole genome shotgun (WGS) entry which is preliminary data.</text>
</comment>
<evidence type="ECO:0000313" key="1">
    <source>
        <dbReference type="EMBL" id="GAA3159850.1"/>
    </source>
</evidence>
<keyword evidence="2" id="KW-1185">Reference proteome</keyword>
<reference evidence="2" key="1">
    <citation type="journal article" date="2019" name="Int. J. Syst. Evol. Microbiol.">
        <title>The Global Catalogue of Microorganisms (GCM) 10K type strain sequencing project: providing services to taxonomists for standard genome sequencing and annotation.</title>
        <authorList>
            <consortium name="The Broad Institute Genomics Platform"/>
            <consortium name="The Broad Institute Genome Sequencing Center for Infectious Disease"/>
            <person name="Wu L."/>
            <person name="Ma J."/>
        </authorList>
    </citation>
    <scope>NUCLEOTIDE SEQUENCE [LARGE SCALE GENOMIC DNA]</scope>
    <source>
        <strain evidence="2">JCM 15614</strain>
    </source>
</reference>
<evidence type="ECO:0000313" key="2">
    <source>
        <dbReference type="Proteomes" id="UP001499924"/>
    </source>
</evidence>
<gene>
    <name evidence="1" type="ORF">GCM10010531_09120</name>
</gene>
<organism evidence="1 2">
    <name type="scientific">Blastococcus jejuensis</name>
    <dbReference type="NCBI Taxonomy" id="351224"/>
    <lineage>
        <taxon>Bacteria</taxon>
        <taxon>Bacillati</taxon>
        <taxon>Actinomycetota</taxon>
        <taxon>Actinomycetes</taxon>
        <taxon>Geodermatophilales</taxon>
        <taxon>Geodermatophilaceae</taxon>
        <taxon>Blastococcus</taxon>
    </lineage>
</organism>
<name>A0ABP6NVW1_9ACTN</name>
<dbReference type="EMBL" id="BAAAVV010000002">
    <property type="protein sequence ID" value="GAA3159850.1"/>
    <property type="molecule type" value="Genomic_DNA"/>
</dbReference>
<dbReference type="RefSeq" id="WP_344687395.1">
    <property type="nucleotide sequence ID" value="NZ_BAAAVV010000002.1"/>
</dbReference>
<accession>A0ABP6NVW1</accession>
<protein>
    <submittedName>
        <fullName evidence="1">Uncharacterized protein</fullName>
    </submittedName>
</protein>
<dbReference type="Proteomes" id="UP001499924">
    <property type="component" value="Unassembled WGS sequence"/>
</dbReference>